<dbReference type="InterPro" id="IPR002347">
    <property type="entry name" value="SDR_fam"/>
</dbReference>
<dbReference type="EC" id="1.3.1.9" evidence="8"/>
<comment type="catalytic activity">
    <reaction evidence="8">
        <text>a 2,3-saturated acyl-[ACP] + NAD(+) = a (2E)-enoyl-[ACP] + NADH + H(+)</text>
        <dbReference type="Rhea" id="RHEA:10240"/>
        <dbReference type="Rhea" id="RHEA-COMP:9925"/>
        <dbReference type="Rhea" id="RHEA-COMP:9926"/>
        <dbReference type="ChEBI" id="CHEBI:15378"/>
        <dbReference type="ChEBI" id="CHEBI:57540"/>
        <dbReference type="ChEBI" id="CHEBI:57945"/>
        <dbReference type="ChEBI" id="CHEBI:78784"/>
        <dbReference type="ChEBI" id="CHEBI:78785"/>
        <dbReference type="EC" id="1.3.1.9"/>
    </reaction>
</comment>
<feature type="binding site" evidence="9">
    <location>
        <position position="94"/>
    </location>
    <ligand>
        <name>substrate</name>
    </ligand>
</feature>
<feature type="binding site" evidence="10">
    <location>
        <position position="15"/>
    </location>
    <ligand>
        <name>NAD(+)</name>
        <dbReference type="ChEBI" id="CHEBI:57540"/>
    </ligand>
</feature>
<dbReference type="InterPro" id="IPR014358">
    <property type="entry name" value="Enoyl-ACP_Rdtase_NADH"/>
</dbReference>
<protein>
    <recommendedName>
        <fullName evidence="8">Enoyl-[acyl-carrier-protein] reductase [NADH]</fullName>
        <ecNumber evidence="8">1.3.1.9</ecNumber>
    </recommendedName>
</protein>
<dbReference type="InterPro" id="IPR036291">
    <property type="entry name" value="NAD(P)-bd_dom_sf"/>
</dbReference>
<accession>A0AAQ3L9X9</accession>
<evidence type="ECO:0000313" key="11">
    <source>
        <dbReference type="EMBL" id="WOO39583.1"/>
    </source>
</evidence>
<evidence type="ECO:0000256" key="9">
    <source>
        <dbReference type="PIRSR" id="PIRSR000094-2"/>
    </source>
</evidence>
<dbReference type="PANTHER" id="PTHR43159:SF2">
    <property type="entry name" value="ENOYL-[ACYL-CARRIER-PROTEIN] REDUCTASE [NADH], CHLOROPLASTIC"/>
    <property type="match status" value="1"/>
</dbReference>
<dbReference type="RefSeq" id="WP_317831530.1">
    <property type="nucleotide sequence ID" value="NZ_CP136920.1"/>
</dbReference>
<comment type="similarity">
    <text evidence="2 8">Belongs to the short-chain dehydrogenases/reductases (SDR) family. FabI subfamily.</text>
</comment>
<evidence type="ECO:0000256" key="8">
    <source>
        <dbReference type="PIRNR" id="PIRNR000094"/>
    </source>
</evidence>
<keyword evidence="3 8" id="KW-0444">Lipid biosynthesis</keyword>
<keyword evidence="5 8" id="KW-0560">Oxidoreductase</keyword>
<dbReference type="PANTHER" id="PTHR43159">
    <property type="entry name" value="ENOYL-[ACYL-CARRIER-PROTEIN] REDUCTASE"/>
    <property type="match status" value="1"/>
</dbReference>
<evidence type="ECO:0000256" key="7">
    <source>
        <dbReference type="ARBA" id="ARBA00023160"/>
    </source>
</evidence>
<gene>
    <name evidence="11" type="ORF">RZN69_13245</name>
</gene>
<dbReference type="EMBL" id="CP136920">
    <property type="protein sequence ID" value="WOO39583.1"/>
    <property type="molecule type" value="Genomic_DNA"/>
</dbReference>
<keyword evidence="12" id="KW-1185">Reference proteome</keyword>
<dbReference type="GO" id="GO:0006633">
    <property type="term" value="P:fatty acid biosynthetic process"/>
    <property type="evidence" value="ECO:0007669"/>
    <property type="project" value="UniProtKB-KW"/>
</dbReference>
<organism evidence="11 12">
    <name type="scientific">Rubellicoccus peritrichatus</name>
    <dbReference type="NCBI Taxonomy" id="3080537"/>
    <lineage>
        <taxon>Bacteria</taxon>
        <taxon>Pseudomonadati</taxon>
        <taxon>Verrucomicrobiota</taxon>
        <taxon>Opitutia</taxon>
        <taxon>Puniceicoccales</taxon>
        <taxon>Cerasicoccaceae</taxon>
        <taxon>Rubellicoccus</taxon>
    </lineage>
</organism>
<evidence type="ECO:0000256" key="10">
    <source>
        <dbReference type="PIRSR" id="PIRSR000094-3"/>
    </source>
</evidence>
<dbReference type="Gene3D" id="3.40.50.720">
    <property type="entry name" value="NAD(P)-binding Rossmann-like Domain"/>
    <property type="match status" value="1"/>
</dbReference>
<dbReference type="Proteomes" id="UP001304300">
    <property type="component" value="Chromosome"/>
</dbReference>
<keyword evidence="4" id="KW-0276">Fatty acid metabolism</keyword>
<evidence type="ECO:0000256" key="5">
    <source>
        <dbReference type="ARBA" id="ARBA00023002"/>
    </source>
</evidence>
<keyword evidence="6" id="KW-0443">Lipid metabolism</keyword>
<dbReference type="KEGG" id="puo:RZN69_13245"/>
<feature type="binding site" evidence="10">
    <location>
        <position position="91"/>
    </location>
    <ligand>
        <name>NAD(+)</name>
        <dbReference type="ChEBI" id="CHEBI:57540"/>
    </ligand>
</feature>
<feature type="binding site" evidence="10">
    <location>
        <position position="160"/>
    </location>
    <ligand>
        <name>NAD(+)</name>
        <dbReference type="ChEBI" id="CHEBI:57540"/>
    </ligand>
</feature>
<feature type="binding site" evidence="10">
    <location>
        <begin position="63"/>
        <end position="64"/>
    </location>
    <ligand>
        <name>NAD(+)</name>
        <dbReference type="ChEBI" id="CHEBI:57540"/>
    </ligand>
</feature>
<sequence length="265" mass="28661">MSLLDLKDRKYLIFGVANRKSVAWAIAKALEAEGAEVVFSVRSEARKESLGKLLGDRSCHICDVEFPDQIKTLADSIGEKEGPFDGIVHSIAFANFEAGFLPFHETRRQDYLQATAISSFSLAEIANAFKSSLKQDASVVSISISSQVTAENYGYLSPIKAALDSTSRFLAKSFSADSQVRFNTVNAGPLKTSASAGIPGYLENYLFAEKLTLRKQAITTQEVANTAVFLLSPASSGINGQGIVVNQGMDLNYFDKEVVKAATRP</sequence>
<evidence type="ECO:0000256" key="2">
    <source>
        <dbReference type="ARBA" id="ARBA00009233"/>
    </source>
</evidence>
<dbReference type="SUPFAM" id="SSF51735">
    <property type="entry name" value="NAD(P)-binding Rossmann-fold domains"/>
    <property type="match status" value="1"/>
</dbReference>
<keyword evidence="8 10" id="KW-0520">NAD</keyword>
<name>A0AAQ3L9X9_9BACT</name>
<keyword evidence="7 8" id="KW-0275">Fatty acid biosynthesis</keyword>
<evidence type="ECO:0000256" key="4">
    <source>
        <dbReference type="ARBA" id="ARBA00022832"/>
    </source>
</evidence>
<dbReference type="AlphaFoldDB" id="A0AAQ3L9X9"/>
<reference evidence="11 12" key="1">
    <citation type="submission" date="2023-10" db="EMBL/GenBank/DDBJ databases">
        <title>Rubellicoccus peritrichatus gen. nov., sp. nov., isolated from an algae of coral reef tank.</title>
        <authorList>
            <person name="Luo J."/>
        </authorList>
    </citation>
    <scope>NUCLEOTIDE SEQUENCE [LARGE SCALE GENOMIC DNA]</scope>
    <source>
        <strain evidence="11 12">CR14</strain>
    </source>
</reference>
<comment type="pathway">
    <text evidence="1">Lipid metabolism; fatty acid biosynthesis.</text>
</comment>
<dbReference type="PIRSF" id="PIRSF000094">
    <property type="entry name" value="Enoyl-ACP_rdct"/>
    <property type="match status" value="1"/>
</dbReference>
<evidence type="ECO:0000256" key="6">
    <source>
        <dbReference type="ARBA" id="ARBA00023098"/>
    </source>
</evidence>
<evidence type="ECO:0000256" key="1">
    <source>
        <dbReference type="ARBA" id="ARBA00005194"/>
    </source>
</evidence>
<evidence type="ECO:0000313" key="12">
    <source>
        <dbReference type="Proteomes" id="UP001304300"/>
    </source>
</evidence>
<dbReference type="Pfam" id="PF13561">
    <property type="entry name" value="adh_short_C2"/>
    <property type="match status" value="1"/>
</dbReference>
<proteinExistence type="inferred from homology"/>
<evidence type="ECO:0000256" key="3">
    <source>
        <dbReference type="ARBA" id="ARBA00022516"/>
    </source>
</evidence>
<dbReference type="GO" id="GO:0004318">
    <property type="term" value="F:enoyl-[acyl-carrier-protein] reductase (NADH) activity"/>
    <property type="evidence" value="ECO:0007669"/>
    <property type="project" value="UniProtKB-EC"/>
</dbReference>